<organism evidence="5 6">
    <name type="scientific">Vanilla planifolia</name>
    <name type="common">Vanilla</name>
    <dbReference type="NCBI Taxonomy" id="51239"/>
    <lineage>
        <taxon>Eukaryota</taxon>
        <taxon>Viridiplantae</taxon>
        <taxon>Streptophyta</taxon>
        <taxon>Embryophyta</taxon>
        <taxon>Tracheophyta</taxon>
        <taxon>Spermatophyta</taxon>
        <taxon>Magnoliopsida</taxon>
        <taxon>Liliopsida</taxon>
        <taxon>Asparagales</taxon>
        <taxon>Orchidaceae</taxon>
        <taxon>Vanilloideae</taxon>
        <taxon>Vanilleae</taxon>
        <taxon>Vanilla</taxon>
    </lineage>
</organism>
<sequence length="171" mass="19009">MEQRQFGELGMGNGRRRKKSSRWERAKQPQRGMGVAQLEKLRLQSQMGAFPPSLQSSFSNLKQEDEAMGMLLGSSSSPLVEQQSETMIGEFSEAERIIEFHSSSSSRALISQYGITQSNPINYRPVTLPLFGQNMEKAKLHDLQGSFGSCSDQNSESSGMKDADLELKLSL</sequence>
<keyword evidence="6" id="KW-1185">Reference proteome</keyword>
<evidence type="ECO:0000313" key="5">
    <source>
        <dbReference type="EMBL" id="KAG0455332.1"/>
    </source>
</evidence>
<feature type="region of interest" description="Disordered" evidence="4">
    <location>
        <begin position="148"/>
        <end position="171"/>
    </location>
</feature>
<dbReference type="Proteomes" id="UP000636800">
    <property type="component" value="Chromosome 13"/>
</dbReference>
<feature type="compositionally biased region" description="Basic and acidic residues" evidence="4">
    <location>
        <begin position="159"/>
        <end position="171"/>
    </location>
</feature>
<evidence type="ECO:0000313" key="6">
    <source>
        <dbReference type="Proteomes" id="UP000636800"/>
    </source>
</evidence>
<dbReference type="GO" id="GO:0003700">
    <property type="term" value="F:DNA-binding transcription factor activity"/>
    <property type="evidence" value="ECO:0007669"/>
    <property type="project" value="InterPro"/>
</dbReference>
<keyword evidence="1" id="KW-0678">Repressor</keyword>
<reference evidence="5 6" key="1">
    <citation type="journal article" date="2020" name="Nat. Food">
        <title>A phased Vanilla planifolia genome enables genetic improvement of flavour and production.</title>
        <authorList>
            <person name="Hasing T."/>
            <person name="Tang H."/>
            <person name="Brym M."/>
            <person name="Khazi F."/>
            <person name="Huang T."/>
            <person name="Chambers A.H."/>
        </authorList>
    </citation>
    <scope>NUCLEOTIDE SEQUENCE [LARGE SCALE GENOMIC DNA]</scope>
    <source>
        <tissue evidence="5">Leaf</tissue>
    </source>
</reference>
<comment type="caution">
    <text evidence="5">The sequence shown here is derived from an EMBL/GenBank/DDBJ whole genome shotgun (WGS) entry which is preliminary data.</text>
</comment>
<dbReference type="EMBL" id="JADCNL010000013">
    <property type="protein sequence ID" value="KAG0455332.1"/>
    <property type="molecule type" value="Genomic_DNA"/>
</dbReference>
<dbReference type="InterPro" id="IPR040356">
    <property type="entry name" value="SPEAR"/>
</dbReference>
<gene>
    <name evidence="5" type="ORF">HPP92_024624</name>
</gene>
<feature type="compositionally biased region" description="Polar residues" evidence="4">
    <location>
        <begin position="148"/>
        <end position="158"/>
    </location>
</feature>
<evidence type="ECO:0000256" key="4">
    <source>
        <dbReference type="SAM" id="MobiDB-lite"/>
    </source>
</evidence>
<evidence type="ECO:0000256" key="3">
    <source>
        <dbReference type="ARBA" id="ARBA00023163"/>
    </source>
</evidence>
<keyword evidence="3" id="KW-0804">Transcription</keyword>
<evidence type="ECO:0000256" key="2">
    <source>
        <dbReference type="ARBA" id="ARBA00023015"/>
    </source>
</evidence>
<protein>
    <submittedName>
        <fullName evidence="5">Uncharacterized protein</fullName>
    </submittedName>
</protein>
<feature type="region of interest" description="Disordered" evidence="4">
    <location>
        <begin position="1"/>
        <end position="35"/>
    </location>
</feature>
<proteinExistence type="predicted"/>
<dbReference type="PANTHER" id="PTHR33388">
    <property type="entry name" value="OS01G0212500 PROTEIN"/>
    <property type="match status" value="1"/>
</dbReference>
<dbReference type="AlphaFoldDB" id="A0A835UBB9"/>
<accession>A0A835UBB9</accession>
<dbReference type="PANTHER" id="PTHR33388:SF18">
    <property type="entry name" value="PROTEIN SPEAR1"/>
    <property type="match status" value="1"/>
</dbReference>
<keyword evidence="2" id="KW-0805">Transcription regulation</keyword>
<evidence type="ECO:0000256" key="1">
    <source>
        <dbReference type="ARBA" id="ARBA00022491"/>
    </source>
</evidence>
<name>A0A835UBB9_VANPL</name>
<dbReference type="OrthoDB" id="1927821at2759"/>